<gene>
    <name evidence="2" type="ORF">KUF71_016564</name>
</gene>
<accession>A0AAE1HVR6</accession>
<feature type="compositionally biased region" description="Pro residues" evidence="1">
    <location>
        <begin position="1"/>
        <end position="11"/>
    </location>
</feature>
<sequence>MPRGGPAPAPPADSARASRPRDPPPPPALLTGRSALLVLQVEGRAEPYFPQPEDDKHPASEAPMEPVGPWAQGKPDWGPLSGMTGTRPAVDRYSITRYSVPEWRKHNLDTFQRAAGDNHNAGMVEFNSRACMQHVASEADKNQADSTGRLEQRAMDVHRWLAEVRKAHKKALHQDPRVRVAVLGSSWGGLGDYFLKDRMA</sequence>
<comment type="caution">
    <text evidence="2">The sequence shown here is derived from an EMBL/GenBank/DDBJ whole genome shotgun (WGS) entry which is preliminary data.</text>
</comment>
<reference evidence="2" key="1">
    <citation type="submission" date="2021-07" db="EMBL/GenBank/DDBJ databases">
        <authorList>
            <person name="Catto M.A."/>
            <person name="Jacobson A."/>
            <person name="Kennedy G."/>
            <person name="Labadie P."/>
            <person name="Hunt B.G."/>
            <person name="Srinivasan R."/>
        </authorList>
    </citation>
    <scope>NUCLEOTIDE SEQUENCE</scope>
    <source>
        <strain evidence="2">PL_HMW_Pooled</strain>
        <tissue evidence="2">Head</tissue>
    </source>
</reference>
<keyword evidence="3" id="KW-1185">Reference proteome</keyword>
<feature type="region of interest" description="Disordered" evidence="1">
    <location>
        <begin position="1"/>
        <end position="75"/>
    </location>
</feature>
<name>A0AAE1HVR6_9NEOP</name>
<reference evidence="2" key="2">
    <citation type="journal article" date="2023" name="BMC Genomics">
        <title>Pest status, molecular evolution, and epigenetic factors derived from the genome assembly of Frankliniella fusca, a thysanopteran phytovirus vector.</title>
        <authorList>
            <person name="Catto M.A."/>
            <person name="Labadie P.E."/>
            <person name="Jacobson A.L."/>
            <person name="Kennedy G.G."/>
            <person name="Srinivasan R."/>
            <person name="Hunt B.G."/>
        </authorList>
    </citation>
    <scope>NUCLEOTIDE SEQUENCE</scope>
    <source>
        <strain evidence="2">PL_HMW_Pooled</strain>
    </source>
</reference>
<proteinExistence type="predicted"/>
<evidence type="ECO:0000256" key="1">
    <source>
        <dbReference type="SAM" id="MobiDB-lite"/>
    </source>
</evidence>
<dbReference type="AlphaFoldDB" id="A0AAE1HVR6"/>
<dbReference type="EMBL" id="JAHWGI010001326">
    <property type="protein sequence ID" value="KAK3928317.1"/>
    <property type="molecule type" value="Genomic_DNA"/>
</dbReference>
<evidence type="ECO:0000313" key="3">
    <source>
        <dbReference type="Proteomes" id="UP001219518"/>
    </source>
</evidence>
<evidence type="ECO:0000313" key="2">
    <source>
        <dbReference type="EMBL" id="KAK3928317.1"/>
    </source>
</evidence>
<dbReference type="Proteomes" id="UP001219518">
    <property type="component" value="Unassembled WGS sequence"/>
</dbReference>
<organism evidence="2 3">
    <name type="scientific">Frankliniella fusca</name>
    <dbReference type="NCBI Taxonomy" id="407009"/>
    <lineage>
        <taxon>Eukaryota</taxon>
        <taxon>Metazoa</taxon>
        <taxon>Ecdysozoa</taxon>
        <taxon>Arthropoda</taxon>
        <taxon>Hexapoda</taxon>
        <taxon>Insecta</taxon>
        <taxon>Pterygota</taxon>
        <taxon>Neoptera</taxon>
        <taxon>Paraneoptera</taxon>
        <taxon>Thysanoptera</taxon>
        <taxon>Terebrantia</taxon>
        <taxon>Thripoidea</taxon>
        <taxon>Thripidae</taxon>
        <taxon>Frankliniella</taxon>
    </lineage>
</organism>
<protein>
    <submittedName>
        <fullName evidence="2">Tektin-3</fullName>
    </submittedName>
</protein>